<name>A0A1Q3A6L5_ZYGRO</name>
<gene>
    <name evidence="5" type="ORF">ZYGR_0AD04030</name>
</gene>
<dbReference type="EMBL" id="BDGX01000030">
    <property type="protein sequence ID" value="GAV51220.1"/>
    <property type="molecule type" value="Genomic_DNA"/>
</dbReference>
<keyword evidence="3" id="KW-0285">Flavoprotein</keyword>
<dbReference type="AlphaFoldDB" id="A0A1Q3A6L5"/>
<sequence>MVMDYILGEDFHRPIAVDGLKLDHRLVRVPGFQGKHPFCEKKSMKEPGSLVIAGGIFPQWDDRDDDDDIANIDDNQKYSGYSKLQMQVWKESCRKIHASGSFVFVQLFSIDKLGGQEFSETRNGEGLVDNFVNSLTREEIQLYIDAYVRAAKTSLMFGADGVELHGAAGYLLDGFLNAKTNRRADEYGGSIANRAKFILEVVDAIVKAIGSSRISICLSPSEKHISLVTQYSYLLGQLEKRAVWGQRLAYIHLEESPVDLEEDQIRPFGGSHSFVYSIWRGIVIRGHSELTDELKKCDQTLIAYERSSGRERYQKSSSRFNSRTPLEYSKHAQCASTGY</sequence>
<comment type="cofactor">
    <cofactor evidence="1">
        <name>FMN</name>
        <dbReference type="ChEBI" id="CHEBI:58210"/>
    </cofactor>
</comment>
<dbReference type="InterPro" id="IPR045247">
    <property type="entry name" value="Oye-like"/>
</dbReference>
<evidence type="ECO:0000256" key="2">
    <source>
        <dbReference type="ARBA" id="ARBA00005979"/>
    </source>
</evidence>
<feature type="domain" description="NADH:flavin oxidoreductase/NADH oxidase N-terminal" evidence="4">
    <location>
        <begin position="41"/>
        <end position="306"/>
    </location>
</feature>
<evidence type="ECO:0000313" key="5">
    <source>
        <dbReference type="EMBL" id="GAV51220.1"/>
    </source>
</evidence>
<dbReference type="InterPro" id="IPR001155">
    <property type="entry name" value="OxRdtase_FMN_N"/>
</dbReference>
<accession>A0A1Q3A6L5</accession>
<dbReference type="GO" id="GO:0003959">
    <property type="term" value="F:NADPH dehydrogenase activity"/>
    <property type="evidence" value="ECO:0007669"/>
    <property type="project" value="TreeGrafter"/>
</dbReference>
<dbReference type="PANTHER" id="PTHR22893">
    <property type="entry name" value="NADH OXIDOREDUCTASE-RELATED"/>
    <property type="match status" value="1"/>
</dbReference>
<dbReference type="PANTHER" id="PTHR22893:SF91">
    <property type="entry name" value="NADPH DEHYDROGENASE 2-RELATED"/>
    <property type="match status" value="1"/>
</dbReference>
<dbReference type="Pfam" id="PF00724">
    <property type="entry name" value="Oxidored_FMN"/>
    <property type="match status" value="1"/>
</dbReference>
<dbReference type="Proteomes" id="UP000187013">
    <property type="component" value="Unassembled WGS sequence"/>
</dbReference>
<evidence type="ECO:0000256" key="3">
    <source>
        <dbReference type="ARBA" id="ARBA00022643"/>
    </source>
</evidence>
<organism evidence="5 6">
    <name type="scientific">Zygosaccharomyces rouxii</name>
    <dbReference type="NCBI Taxonomy" id="4956"/>
    <lineage>
        <taxon>Eukaryota</taxon>
        <taxon>Fungi</taxon>
        <taxon>Dikarya</taxon>
        <taxon>Ascomycota</taxon>
        <taxon>Saccharomycotina</taxon>
        <taxon>Saccharomycetes</taxon>
        <taxon>Saccharomycetales</taxon>
        <taxon>Saccharomycetaceae</taxon>
        <taxon>Zygosaccharomyces</taxon>
    </lineage>
</organism>
<comment type="caution">
    <text evidence="5">The sequence shown here is derived from an EMBL/GenBank/DDBJ whole genome shotgun (WGS) entry which is preliminary data.</text>
</comment>
<protein>
    <recommendedName>
        <fullName evidence="4">NADH:flavin oxidoreductase/NADH oxidase N-terminal domain-containing protein</fullName>
    </recommendedName>
</protein>
<dbReference type="eggNOG" id="KOG0134">
    <property type="taxonomic scope" value="Eukaryota"/>
</dbReference>
<dbReference type="OrthoDB" id="276546at2759"/>
<comment type="similarity">
    <text evidence="2">Belongs to the NADH:flavin oxidoreductase/NADH oxidase family.</text>
</comment>
<reference evidence="5 6" key="1">
    <citation type="submission" date="2016-08" db="EMBL/GenBank/DDBJ databases">
        <title>Draft genome sequence of allopolyploid Zygosaccharomyces rouxii.</title>
        <authorList>
            <person name="Watanabe J."/>
            <person name="Uehara K."/>
            <person name="Mogi Y."/>
            <person name="Tsukioka Y."/>
        </authorList>
    </citation>
    <scope>NUCLEOTIDE SEQUENCE [LARGE SCALE GENOMIC DNA]</scope>
    <source>
        <strain evidence="5 6">NBRC 110957</strain>
    </source>
</reference>
<dbReference type="SUPFAM" id="SSF51395">
    <property type="entry name" value="FMN-linked oxidoreductases"/>
    <property type="match status" value="1"/>
</dbReference>
<dbReference type="InterPro" id="IPR013785">
    <property type="entry name" value="Aldolase_TIM"/>
</dbReference>
<evidence type="ECO:0000256" key="1">
    <source>
        <dbReference type="ARBA" id="ARBA00001917"/>
    </source>
</evidence>
<keyword evidence="3" id="KW-0288">FMN</keyword>
<dbReference type="GO" id="GO:0010181">
    <property type="term" value="F:FMN binding"/>
    <property type="evidence" value="ECO:0007669"/>
    <property type="project" value="InterPro"/>
</dbReference>
<dbReference type="Gene3D" id="3.20.20.70">
    <property type="entry name" value="Aldolase class I"/>
    <property type="match status" value="1"/>
</dbReference>
<evidence type="ECO:0000313" key="6">
    <source>
        <dbReference type="Proteomes" id="UP000187013"/>
    </source>
</evidence>
<proteinExistence type="inferred from homology"/>
<evidence type="ECO:0000259" key="4">
    <source>
        <dbReference type="Pfam" id="PF00724"/>
    </source>
</evidence>